<dbReference type="CDD" id="cd08349">
    <property type="entry name" value="BLMA_like"/>
    <property type="match status" value="1"/>
</dbReference>
<dbReference type="InterPro" id="IPR000335">
    <property type="entry name" value="Bleomycin-R"/>
</dbReference>
<sequence>MLTDIHPKLPMRNKSITKEFYINKLGFKTFGNTDYDEYLMMEKDQIQLHFFEFKTLDPKENYGQVYIRTDAIDRFYQSVLDSKTPIHPNGPLETKPWGQKEFSILDPDNNLLTFGQSLFVEK</sequence>
<organism evidence="5 6">
    <name type="scientific">Psychroserpens ponticola</name>
    <dbReference type="NCBI Taxonomy" id="2932268"/>
    <lineage>
        <taxon>Bacteria</taxon>
        <taxon>Pseudomonadati</taxon>
        <taxon>Bacteroidota</taxon>
        <taxon>Flavobacteriia</taxon>
        <taxon>Flavobacteriales</taxon>
        <taxon>Flavobacteriaceae</taxon>
        <taxon>Psychroserpens</taxon>
    </lineage>
</organism>
<evidence type="ECO:0000313" key="6">
    <source>
        <dbReference type="Proteomes" id="UP001202717"/>
    </source>
</evidence>
<evidence type="ECO:0000259" key="4">
    <source>
        <dbReference type="PROSITE" id="PS51819"/>
    </source>
</evidence>
<dbReference type="Pfam" id="PF00903">
    <property type="entry name" value="Glyoxalase"/>
    <property type="match status" value="1"/>
</dbReference>
<dbReference type="InterPro" id="IPR004360">
    <property type="entry name" value="Glyas_Fos-R_dOase_dom"/>
</dbReference>
<dbReference type="RefSeq" id="WP_249997076.1">
    <property type="nucleotide sequence ID" value="NZ_CP116221.1"/>
</dbReference>
<evidence type="ECO:0000256" key="3">
    <source>
        <dbReference type="ARBA" id="ARBA00023251"/>
    </source>
</evidence>
<comment type="similarity">
    <text evidence="1">Belongs to the bleomycin resistance protein family.</text>
</comment>
<keyword evidence="6" id="KW-1185">Reference proteome</keyword>
<reference evidence="5 6" key="1">
    <citation type="submission" date="2023-01" db="EMBL/GenBank/DDBJ databases">
        <title>Psychroserpens ponticola sp. nov., isolated from seawater.</title>
        <authorList>
            <person name="Kristyanto S."/>
            <person name="Jung J."/>
            <person name="Kim J.M."/>
            <person name="Jeon C.O."/>
        </authorList>
    </citation>
    <scope>NUCLEOTIDE SEQUENCE [LARGE SCALE GENOMIC DNA]</scope>
    <source>
        <strain evidence="5 6">MSW6</strain>
    </source>
</reference>
<protein>
    <recommendedName>
        <fullName evidence="2">Bleomycin resistance protein</fullName>
    </recommendedName>
</protein>
<dbReference type="EMBL" id="CP116221">
    <property type="protein sequence ID" value="WCO00315.1"/>
    <property type="molecule type" value="Genomic_DNA"/>
</dbReference>
<dbReference type="SUPFAM" id="SSF54593">
    <property type="entry name" value="Glyoxalase/Bleomycin resistance protein/Dihydroxybiphenyl dioxygenase"/>
    <property type="match status" value="1"/>
</dbReference>
<proteinExistence type="inferred from homology"/>
<accession>A0ABY7RXA2</accession>
<dbReference type="InterPro" id="IPR037523">
    <property type="entry name" value="VOC_core"/>
</dbReference>
<name>A0ABY7RXA2_9FLAO</name>
<feature type="domain" description="VOC" evidence="4">
    <location>
        <begin position="1"/>
        <end position="117"/>
    </location>
</feature>
<dbReference type="InterPro" id="IPR029068">
    <property type="entry name" value="Glyas_Bleomycin-R_OHBP_Dase"/>
</dbReference>
<gene>
    <name evidence="5" type="ORF">MUN68_009550</name>
</gene>
<dbReference type="Proteomes" id="UP001202717">
    <property type="component" value="Chromosome"/>
</dbReference>
<evidence type="ECO:0000256" key="2">
    <source>
        <dbReference type="ARBA" id="ARBA00021572"/>
    </source>
</evidence>
<keyword evidence="3" id="KW-0046">Antibiotic resistance</keyword>
<evidence type="ECO:0000256" key="1">
    <source>
        <dbReference type="ARBA" id="ARBA00011051"/>
    </source>
</evidence>
<dbReference type="PROSITE" id="PS51819">
    <property type="entry name" value="VOC"/>
    <property type="match status" value="1"/>
</dbReference>
<dbReference type="Gene3D" id="3.10.180.10">
    <property type="entry name" value="2,3-Dihydroxybiphenyl 1,2-Dioxygenase, domain 1"/>
    <property type="match status" value="1"/>
</dbReference>
<evidence type="ECO:0000313" key="5">
    <source>
        <dbReference type="EMBL" id="WCO00315.1"/>
    </source>
</evidence>